<dbReference type="InterPro" id="IPR017871">
    <property type="entry name" value="ABC_transporter-like_CS"/>
</dbReference>
<evidence type="ECO:0000256" key="1">
    <source>
        <dbReference type="ARBA" id="ARBA00004202"/>
    </source>
</evidence>
<comment type="caution">
    <text evidence="10">The sequence shown here is derived from an EMBL/GenBank/DDBJ whole genome shotgun (WGS) entry which is preliminary data.</text>
</comment>
<evidence type="ECO:0000256" key="7">
    <source>
        <dbReference type="ARBA" id="ARBA00023136"/>
    </source>
</evidence>
<protein>
    <submittedName>
        <fullName evidence="10">ABC transporter ATP-binding protein</fullName>
    </submittedName>
</protein>
<dbReference type="RefSeq" id="WP_140737285.1">
    <property type="nucleotide sequence ID" value="NZ_RCZM01000001.1"/>
</dbReference>
<gene>
    <name evidence="10" type="ORF">EAH86_04050</name>
</gene>
<keyword evidence="4" id="KW-1003">Cell membrane</keyword>
<evidence type="ECO:0000256" key="8">
    <source>
        <dbReference type="SAM" id="MobiDB-lite"/>
    </source>
</evidence>
<dbReference type="GO" id="GO:0016887">
    <property type="term" value="F:ATP hydrolysis activity"/>
    <property type="evidence" value="ECO:0007669"/>
    <property type="project" value="InterPro"/>
</dbReference>
<dbReference type="SUPFAM" id="SSF52540">
    <property type="entry name" value="P-loop containing nucleoside triphosphate hydrolases"/>
    <property type="match status" value="1"/>
</dbReference>
<dbReference type="PROSITE" id="PS50893">
    <property type="entry name" value="ABC_TRANSPORTER_2"/>
    <property type="match status" value="1"/>
</dbReference>
<sequence length="313" mass="33377">MAVLTVSDLVVELITPRGVIRAVDGVSFDIDAGETVTIIGESGSGKSTTAMALLRLLPDDLAVISGSAQIDGQDVVGTRKHIGGIRGRSVALIPQDPMTALNPIATIGQQMVEAIRHAHGSLSKAQARERALELLRQVHLSAPERRVKSYPHELSGGMLQRVLIAMALSTEPRLIVADEPTSALDVTVQAGILDLLLEMQERTGVAVLLITHDLGVARLMSDRIHVMHRGRFVEDGDVEQVVDNPQHEYTRNLLAAIPELGAWDDPEDPDHPDYIDPVAETAAPATDPAAEPAAPTTRPEQAGIPATKGGPRP</sequence>
<keyword evidence="5" id="KW-0547">Nucleotide-binding</keyword>
<dbReference type="InterPro" id="IPR050388">
    <property type="entry name" value="ABC_Ni/Peptide_Import"/>
</dbReference>
<dbReference type="PROSITE" id="PS00211">
    <property type="entry name" value="ABC_TRANSPORTER_1"/>
    <property type="match status" value="1"/>
</dbReference>
<dbReference type="EMBL" id="RCZM01000001">
    <property type="protein sequence ID" value="TPG19635.1"/>
    <property type="molecule type" value="Genomic_DNA"/>
</dbReference>
<feature type="compositionally biased region" description="Low complexity" evidence="8">
    <location>
        <begin position="277"/>
        <end position="302"/>
    </location>
</feature>
<evidence type="ECO:0000259" key="9">
    <source>
        <dbReference type="PROSITE" id="PS50893"/>
    </source>
</evidence>
<evidence type="ECO:0000313" key="10">
    <source>
        <dbReference type="EMBL" id="TPG19635.1"/>
    </source>
</evidence>
<keyword evidence="7" id="KW-0472">Membrane</keyword>
<dbReference type="InterPro" id="IPR013563">
    <property type="entry name" value="Oligopep_ABC_C"/>
</dbReference>
<proteinExistence type="inferred from homology"/>
<evidence type="ECO:0000256" key="2">
    <source>
        <dbReference type="ARBA" id="ARBA00005417"/>
    </source>
</evidence>
<reference evidence="10 11" key="1">
    <citation type="journal article" date="2019" name="Environ. Microbiol.">
        <title>Species interactions and distinct microbial communities in high Arctic permafrost affected cryosols are associated with the CH4 and CO2 gas fluxes.</title>
        <authorList>
            <person name="Altshuler I."/>
            <person name="Hamel J."/>
            <person name="Turney S."/>
            <person name="Magnuson E."/>
            <person name="Levesque R."/>
            <person name="Greer C."/>
            <person name="Whyte L.G."/>
        </authorList>
    </citation>
    <scope>NUCLEOTIDE SEQUENCE [LARGE SCALE GENOMIC DNA]</scope>
    <source>
        <strain evidence="10 11">S9.3A</strain>
    </source>
</reference>
<dbReference type="CDD" id="cd03257">
    <property type="entry name" value="ABC_NikE_OppD_transporters"/>
    <property type="match status" value="1"/>
</dbReference>
<name>A0A502D1J0_9MICO</name>
<evidence type="ECO:0000256" key="3">
    <source>
        <dbReference type="ARBA" id="ARBA00022448"/>
    </source>
</evidence>
<dbReference type="Pfam" id="PF08352">
    <property type="entry name" value="oligo_HPY"/>
    <property type="match status" value="1"/>
</dbReference>
<evidence type="ECO:0000256" key="6">
    <source>
        <dbReference type="ARBA" id="ARBA00022840"/>
    </source>
</evidence>
<dbReference type="Proteomes" id="UP000317722">
    <property type="component" value="Unassembled WGS sequence"/>
</dbReference>
<feature type="region of interest" description="Disordered" evidence="8">
    <location>
        <begin position="263"/>
        <end position="313"/>
    </location>
</feature>
<accession>A0A502D1J0</accession>
<evidence type="ECO:0000313" key="11">
    <source>
        <dbReference type="Proteomes" id="UP000317722"/>
    </source>
</evidence>
<evidence type="ECO:0000256" key="5">
    <source>
        <dbReference type="ARBA" id="ARBA00022741"/>
    </source>
</evidence>
<dbReference type="GO" id="GO:0005524">
    <property type="term" value="F:ATP binding"/>
    <property type="evidence" value="ECO:0007669"/>
    <property type="project" value="UniProtKB-KW"/>
</dbReference>
<keyword evidence="3" id="KW-0813">Transport</keyword>
<dbReference type="PANTHER" id="PTHR43297:SF2">
    <property type="entry name" value="DIPEPTIDE TRANSPORT ATP-BINDING PROTEIN DPPD"/>
    <property type="match status" value="1"/>
</dbReference>
<organism evidence="10 11">
    <name type="scientific">Pedococcus bigeumensis</name>
    <dbReference type="NCBI Taxonomy" id="433644"/>
    <lineage>
        <taxon>Bacteria</taxon>
        <taxon>Bacillati</taxon>
        <taxon>Actinomycetota</taxon>
        <taxon>Actinomycetes</taxon>
        <taxon>Micrococcales</taxon>
        <taxon>Intrasporangiaceae</taxon>
        <taxon>Pedococcus</taxon>
    </lineage>
</organism>
<comment type="subcellular location">
    <subcellularLocation>
        <location evidence="1">Cell membrane</location>
        <topology evidence="1">Peripheral membrane protein</topology>
    </subcellularLocation>
</comment>
<dbReference type="Pfam" id="PF00005">
    <property type="entry name" value="ABC_tran"/>
    <property type="match status" value="1"/>
</dbReference>
<dbReference type="AlphaFoldDB" id="A0A502D1J0"/>
<dbReference type="PANTHER" id="PTHR43297">
    <property type="entry name" value="OLIGOPEPTIDE TRANSPORT ATP-BINDING PROTEIN APPD"/>
    <property type="match status" value="1"/>
</dbReference>
<dbReference type="Gene3D" id="3.40.50.300">
    <property type="entry name" value="P-loop containing nucleotide triphosphate hydrolases"/>
    <property type="match status" value="1"/>
</dbReference>
<evidence type="ECO:0000256" key="4">
    <source>
        <dbReference type="ARBA" id="ARBA00022475"/>
    </source>
</evidence>
<dbReference type="SMART" id="SM00382">
    <property type="entry name" value="AAA"/>
    <property type="match status" value="1"/>
</dbReference>
<comment type="similarity">
    <text evidence="2">Belongs to the ABC transporter superfamily.</text>
</comment>
<dbReference type="InterPro" id="IPR003593">
    <property type="entry name" value="AAA+_ATPase"/>
</dbReference>
<dbReference type="GO" id="GO:0015833">
    <property type="term" value="P:peptide transport"/>
    <property type="evidence" value="ECO:0007669"/>
    <property type="project" value="InterPro"/>
</dbReference>
<keyword evidence="11" id="KW-1185">Reference proteome</keyword>
<keyword evidence="6 10" id="KW-0067">ATP-binding</keyword>
<dbReference type="InterPro" id="IPR027417">
    <property type="entry name" value="P-loop_NTPase"/>
</dbReference>
<feature type="domain" description="ABC transporter" evidence="9">
    <location>
        <begin position="4"/>
        <end position="254"/>
    </location>
</feature>
<dbReference type="FunFam" id="3.40.50.300:FF:000016">
    <property type="entry name" value="Oligopeptide ABC transporter ATP-binding component"/>
    <property type="match status" value="1"/>
</dbReference>
<dbReference type="OrthoDB" id="8481147at2"/>
<dbReference type="GO" id="GO:0005886">
    <property type="term" value="C:plasma membrane"/>
    <property type="evidence" value="ECO:0007669"/>
    <property type="project" value="UniProtKB-SubCell"/>
</dbReference>
<dbReference type="InterPro" id="IPR003439">
    <property type="entry name" value="ABC_transporter-like_ATP-bd"/>
</dbReference>